<evidence type="ECO:0000313" key="1">
    <source>
        <dbReference type="EMBL" id="MXQ92633.1"/>
    </source>
</evidence>
<dbReference type="Proteomes" id="UP000322234">
    <property type="component" value="Unassembled WGS sequence"/>
</dbReference>
<organism evidence="1 2">
    <name type="scientific">Bos mutus</name>
    <name type="common">wild yak</name>
    <dbReference type="NCBI Taxonomy" id="72004"/>
    <lineage>
        <taxon>Eukaryota</taxon>
        <taxon>Metazoa</taxon>
        <taxon>Chordata</taxon>
        <taxon>Craniata</taxon>
        <taxon>Vertebrata</taxon>
        <taxon>Euteleostomi</taxon>
        <taxon>Mammalia</taxon>
        <taxon>Eutheria</taxon>
        <taxon>Laurasiatheria</taxon>
        <taxon>Artiodactyla</taxon>
        <taxon>Ruminantia</taxon>
        <taxon>Pecora</taxon>
        <taxon>Bovidae</taxon>
        <taxon>Bovinae</taxon>
        <taxon>Bos</taxon>
    </lineage>
</organism>
<name>A0A6B0RZS9_9CETA</name>
<protein>
    <submittedName>
        <fullName evidence="1">Uncharacterized protein</fullName>
    </submittedName>
</protein>
<dbReference type="EMBL" id="VBQZ03000084">
    <property type="protein sequence ID" value="MXQ92633.1"/>
    <property type="molecule type" value="Genomic_DNA"/>
</dbReference>
<evidence type="ECO:0000313" key="2">
    <source>
        <dbReference type="Proteomes" id="UP000322234"/>
    </source>
</evidence>
<dbReference type="AlphaFoldDB" id="A0A6B0RZS9"/>
<accession>A0A6B0RZS9</accession>
<keyword evidence="2" id="KW-1185">Reference proteome</keyword>
<comment type="caution">
    <text evidence="1">The sequence shown here is derived from an EMBL/GenBank/DDBJ whole genome shotgun (WGS) entry which is preliminary data.</text>
</comment>
<gene>
    <name evidence="1" type="ORF">E5288_WYG005736</name>
</gene>
<reference evidence="1" key="1">
    <citation type="submission" date="2019-10" db="EMBL/GenBank/DDBJ databases">
        <title>The sequence and de novo assembly of the wild yak genome.</title>
        <authorList>
            <person name="Liu Y."/>
        </authorList>
    </citation>
    <scope>NUCLEOTIDE SEQUENCE [LARGE SCALE GENOMIC DNA]</scope>
    <source>
        <strain evidence="1">WY2019</strain>
    </source>
</reference>
<proteinExistence type="predicted"/>
<sequence length="195" mass="22135">MAPLSLTQQFLWSRWSELLTDLPMTPPSLRSSSPSFMPKVLALPFSNPKRRTGAGLVNKPFLQRGGELASLPEAAESQHRWAARSPDFLLCRCLIPPASRELVHKLPTREWCNPTASFNTHSNQIIFIKLFVGVRTALDDLFHPIVLRYGPGQMPELEHARTTKDFRTSHAKSVFMVNMVHGESIPFYANWLLRD</sequence>